<dbReference type="SUPFAM" id="SSF81606">
    <property type="entry name" value="PP2C-like"/>
    <property type="match status" value="1"/>
</dbReference>
<reference evidence="21" key="1">
    <citation type="journal article" date="2006" name="Science">
        <title>Ancient noncoding elements conserved in the human genome.</title>
        <authorList>
            <person name="Venkatesh B."/>
            <person name="Kirkness E.F."/>
            <person name="Loh Y.H."/>
            <person name="Halpern A.L."/>
            <person name="Lee A.P."/>
            <person name="Johnson J."/>
            <person name="Dandona N."/>
            <person name="Viswanathan L.D."/>
            <person name="Tay A."/>
            <person name="Venter J.C."/>
            <person name="Strausberg R.L."/>
            <person name="Brenner S."/>
        </authorList>
    </citation>
    <scope>NUCLEOTIDE SEQUENCE [LARGE SCALE GENOMIC DNA]</scope>
</reference>
<dbReference type="InterPro" id="IPR036457">
    <property type="entry name" value="PPM-type-like_dom_sf"/>
</dbReference>
<dbReference type="InterPro" id="IPR001611">
    <property type="entry name" value="Leu-rich_rpt"/>
</dbReference>
<evidence type="ECO:0000256" key="6">
    <source>
        <dbReference type="ARBA" id="ARBA00022490"/>
    </source>
</evidence>
<evidence type="ECO:0000256" key="15">
    <source>
        <dbReference type="ARBA" id="ARBA00023242"/>
    </source>
</evidence>
<dbReference type="PROSITE" id="PS51746">
    <property type="entry name" value="PPM_2"/>
    <property type="match status" value="1"/>
</dbReference>
<dbReference type="Proteomes" id="UP000314986">
    <property type="component" value="Unassembled WGS sequence"/>
</dbReference>
<dbReference type="CDD" id="cd17240">
    <property type="entry name" value="RA_PHLPP1"/>
    <property type="match status" value="1"/>
</dbReference>
<name>A0A4W3J242_CALMI</name>
<dbReference type="FunFam" id="3.80.10.10:FF:000027">
    <property type="entry name" value="PH domain and leucine rich repeat protein phosphatase 2"/>
    <property type="match status" value="1"/>
</dbReference>
<dbReference type="FunFam" id="3.80.10.10:FF:000345">
    <property type="entry name" value="PH domain and leucine rich repeat protein phosphatase 1"/>
    <property type="match status" value="1"/>
</dbReference>
<keyword evidence="8" id="KW-0433">Leucine-rich repeat</keyword>
<dbReference type="Gene3D" id="3.60.40.10">
    <property type="entry name" value="PPM-type phosphatase domain"/>
    <property type="match status" value="1"/>
</dbReference>
<dbReference type="PANTHER" id="PTHR48051">
    <property type="match status" value="1"/>
</dbReference>
<evidence type="ECO:0000256" key="13">
    <source>
        <dbReference type="ARBA" id="ARBA00023136"/>
    </source>
</evidence>
<evidence type="ECO:0000313" key="21">
    <source>
        <dbReference type="Proteomes" id="UP000314986"/>
    </source>
</evidence>
<dbReference type="GO" id="GO:0046872">
    <property type="term" value="F:metal ion binding"/>
    <property type="evidence" value="ECO:0007669"/>
    <property type="project" value="UniProtKB-KW"/>
</dbReference>
<dbReference type="PROSITE" id="PS50003">
    <property type="entry name" value="PH_DOMAIN"/>
    <property type="match status" value="1"/>
</dbReference>
<evidence type="ECO:0000256" key="5">
    <source>
        <dbReference type="ARBA" id="ARBA00013081"/>
    </source>
</evidence>
<evidence type="ECO:0000256" key="9">
    <source>
        <dbReference type="ARBA" id="ARBA00022723"/>
    </source>
</evidence>
<dbReference type="InterPro" id="IPR001932">
    <property type="entry name" value="PPM-type_phosphatase-like_dom"/>
</dbReference>
<evidence type="ECO:0000259" key="19">
    <source>
        <dbReference type="PROSITE" id="PS51746"/>
    </source>
</evidence>
<feature type="domain" description="PH" evidence="18">
    <location>
        <begin position="335"/>
        <end position="433"/>
    </location>
</feature>
<gene>
    <name evidence="20" type="primary">LOC103179960</name>
</gene>
<organism evidence="20 21">
    <name type="scientific">Callorhinchus milii</name>
    <name type="common">Ghost shark</name>
    <dbReference type="NCBI Taxonomy" id="7868"/>
    <lineage>
        <taxon>Eukaryota</taxon>
        <taxon>Metazoa</taxon>
        <taxon>Chordata</taxon>
        <taxon>Craniata</taxon>
        <taxon>Vertebrata</taxon>
        <taxon>Chondrichthyes</taxon>
        <taxon>Holocephali</taxon>
        <taxon>Chimaeriformes</taxon>
        <taxon>Callorhinchidae</taxon>
        <taxon>Callorhinchus</taxon>
    </lineage>
</organism>
<feature type="region of interest" description="Disordered" evidence="17">
    <location>
        <begin position="1468"/>
        <end position="1494"/>
    </location>
</feature>
<feature type="region of interest" description="Disordered" evidence="17">
    <location>
        <begin position="74"/>
        <end position="102"/>
    </location>
</feature>
<dbReference type="Gene3D" id="3.80.10.10">
    <property type="entry name" value="Ribonuclease Inhibitor"/>
    <property type="match status" value="4"/>
</dbReference>
<dbReference type="InterPro" id="IPR032675">
    <property type="entry name" value="LRR_dom_sf"/>
</dbReference>
<feature type="domain" description="PPM-type phosphatase" evidence="19">
    <location>
        <begin position="976"/>
        <end position="1223"/>
    </location>
</feature>
<keyword evidence="15" id="KW-0539">Nucleus</keyword>
<dbReference type="SMART" id="SM00365">
    <property type="entry name" value="LRR_SD22"/>
    <property type="match status" value="5"/>
</dbReference>
<dbReference type="CDD" id="cd00143">
    <property type="entry name" value="PP2Cc"/>
    <property type="match status" value="1"/>
</dbReference>
<keyword evidence="12" id="KW-0904">Protein phosphatase</keyword>
<dbReference type="SMART" id="SM00364">
    <property type="entry name" value="LRR_BAC"/>
    <property type="match status" value="9"/>
</dbReference>
<dbReference type="GO" id="GO:0005737">
    <property type="term" value="C:cytoplasm"/>
    <property type="evidence" value="ECO:0007669"/>
    <property type="project" value="UniProtKB-SubCell"/>
</dbReference>
<evidence type="ECO:0000256" key="10">
    <source>
        <dbReference type="ARBA" id="ARBA00022737"/>
    </source>
</evidence>
<dbReference type="InterPro" id="IPR001849">
    <property type="entry name" value="PH_domain"/>
</dbReference>
<evidence type="ECO:0000256" key="11">
    <source>
        <dbReference type="ARBA" id="ARBA00022801"/>
    </source>
</evidence>
<comment type="subcellular location">
    <subcellularLocation>
        <location evidence="4">Cytoplasm</location>
    </subcellularLocation>
    <subcellularLocation>
        <location evidence="3">Membrane</location>
        <topology evidence="3">Peripheral membrane protein</topology>
    </subcellularLocation>
    <subcellularLocation>
        <location evidence="2">Nucleus</location>
    </subcellularLocation>
</comment>
<dbReference type="SUPFAM" id="SSF50729">
    <property type="entry name" value="PH domain-like"/>
    <property type="match status" value="1"/>
</dbReference>
<evidence type="ECO:0000256" key="14">
    <source>
        <dbReference type="ARBA" id="ARBA00023211"/>
    </source>
</evidence>
<dbReference type="Pfam" id="PF00560">
    <property type="entry name" value="LRR_1"/>
    <property type="match status" value="1"/>
</dbReference>
<dbReference type="SUPFAM" id="SSF52058">
    <property type="entry name" value="L domain-like"/>
    <property type="match status" value="2"/>
</dbReference>
<dbReference type="Pfam" id="PF23010">
    <property type="entry name" value="RA_3"/>
    <property type="match status" value="1"/>
</dbReference>
<evidence type="ECO:0000256" key="1">
    <source>
        <dbReference type="ARBA" id="ARBA00001936"/>
    </source>
</evidence>
<dbReference type="GO" id="GO:0005634">
    <property type="term" value="C:nucleus"/>
    <property type="evidence" value="ECO:0007669"/>
    <property type="project" value="UniProtKB-SubCell"/>
</dbReference>
<sequence>MILISGRPTTHRLCVTPPLLSLSLSAPRAVPMMATEGGGGGAGRRRPATHTGGGNSWNSDSNSLLLRRRLRRNLSTTTTTTTTAAAAAGGASSSGSTRSLDRKNMVGLKHRLLTLADREWVRADSQRGCLHLYDRHMSSYLRPLLCTLQTTASEVAVRLLPHPGHPGGGRAAPRDGVGAAKLGSLDSIVGGRIGAMRTVGAGSGEHANGDATSGAVVKAESLDYYSRAEVRRDILSSKQELAVSGNVRAKPDDTCISGMGPTDVTFTSMLYVQLHGETARRLEPHENPLKIQNEYLFKLGFKDPCRVQEEGMDVEIGCLIRFYAGKPSSIDHLERIQLSGLFNVRKGKMQLHKWTKRQVILCGTCLIVSSVKDSHSGKMHVLPLIGGKVEEVKKHQHCLAFMSSGPQSQTYYVSFDSFPEYLRWLRQASKIVSQRISSVDLSCCSLEALPSNLFYSQDLTHLNLKQNFLRLKPCLGASGGLSDLQRFMKLRSLNLSNNHMGEFPLALCDIPTLSELNLSCNALRSIPPAVGNMNNLQTFLLDGNSLQFLAPELANLQQLTYLSLSFNQFTHIPAVLEKLTTVEKLCMSGNGLETLSLQKVGRMPHIKQVDLRLNCITKLDTADMDILPYVTHLDLRDNKLTDLDASVFGNIEVLHCERNQLSSLKVSGYLLKNLFAATNSLVYIDVYPVPNNLTFMDVSRNRLDLLPDWVCDSKKLEVLDVGHNRICELPGKLFCNGSLRKLLAGHNQLRKLPERLERTQVEVLDIQHNQLTELPSNLFLKADGLRCLNVSANKLEMLPPSCLSEESHSVLQELYLSNNSLTDKCVPLLTGHTYLKVLHLAYNRLQSFPASKMAKLEELEEMDLSGNKLKAIPTTIMNCRRLHTVIAHSNCIEVFPEVMQLLEIKCVDLSCNELNEITLPENLPLKLQELDLTGNPRLVLDHKTLELLNNIRCFKIDQSATSFAVGEASGAPAVWSHGYTEASGVKNRLCVAALSVNNFCDNREALYGVFDGDRNVEVPYLLQCTMSDVLAEELQKSKTDEEYMTNTFLVMQRKLGTAGQKLGGSAVLCHIKHDPMDPSGCFTLTAANVGKCQAILCRDGKPLPLSKLYTVRCEEELQRIKRHKAMVTEDNKVNGVTDSTRILGYTFLHPYVVPRPHVQSVTLTPQDEFFILGSKGLWDSISYVEAVESVRNVPDALAAAKKLCSLAQSYGCNDSISAVVVQLNVSEDCFCLCDMNGVPPPSPGIFPPSVSEVIKDRPTDTLGMPSSSSGVASEISSEISTSEMSSEVGSTASDEPPQVTLAEGGSVFHGEQRCMLHPVCLTNSFQRQLSSATFSSAFSDNGLDSEDEEPIEGVFSNGSRVEVEADIHCTRAKQTEKMVLHSASETCDEGIVISANEDESSEKASATGTIGRRRGNGSVAPPEKSHNLIEVAADPPLKKGGGYFAAPAQPDPDDQFIIPPELEEEVKEIMKQHQEQQQRQYQLEQLPDCYDTPL</sequence>
<feature type="region of interest" description="Disordered" evidence="17">
    <location>
        <begin position="34"/>
        <end position="62"/>
    </location>
</feature>
<reference evidence="21" key="2">
    <citation type="journal article" date="2007" name="PLoS Biol.">
        <title>Survey sequencing and comparative analysis of the elephant shark (Callorhinchus milii) genome.</title>
        <authorList>
            <person name="Venkatesh B."/>
            <person name="Kirkness E.F."/>
            <person name="Loh Y.H."/>
            <person name="Halpern A.L."/>
            <person name="Lee A.P."/>
            <person name="Johnson J."/>
            <person name="Dandona N."/>
            <person name="Viswanathan L.D."/>
            <person name="Tay A."/>
            <person name="Venter J.C."/>
            <person name="Strausberg R.L."/>
            <person name="Brenner S."/>
        </authorList>
    </citation>
    <scope>NUCLEOTIDE SEQUENCE [LARGE SCALE GENOMIC DNA]</scope>
</reference>
<dbReference type="Pfam" id="PF13516">
    <property type="entry name" value="LRR_6"/>
    <property type="match status" value="1"/>
</dbReference>
<dbReference type="PROSITE" id="PS51450">
    <property type="entry name" value="LRR"/>
    <property type="match status" value="3"/>
</dbReference>
<evidence type="ECO:0000256" key="2">
    <source>
        <dbReference type="ARBA" id="ARBA00004123"/>
    </source>
</evidence>
<feature type="region of interest" description="Disordered" evidence="17">
    <location>
        <begin position="1397"/>
        <end position="1426"/>
    </location>
</feature>
<dbReference type="Pfam" id="PF13855">
    <property type="entry name" value="LRR_8"/>
    <property type="match status" value="2"/>
</dbReference>
<feature type="compositionally biased region" description="Low complexity" evidence="17">
    <location>
        <begin position="1477"/>
        <end position="1486"/>
    </location>
</feature>
<comment type="catalytic activity">
    <reaction evidence="16">
        <text>O-phospho-L-threonyl-[protein] + H2O = L-threonyl-[protein] + phosphate</text>
        <dbReference type="Rhea" id="RHEA:47004"/>
        <dbReference type="Rhea" id="RHEA-COMP:11060"/>
        <dbReference type="Rhea" id="RHEA-COMP:11605"/>
        <dbReference type="ChEBI" id="CHEBI:15377"/>
        <dbReference type="ChEBI" id="CHEBI:30013"/>
        <dbReference type="ChEBI" id="CHEBI:43474"/>
        <dbReference type="ChEBI" id="CHEBI:61977"/>
        <dbReference type="EC" id="3.1.3.16"/>
    </reaction>
</comment>
<dbReference type="InterPro" id="IPR003591">
    <property type="entry name" value="Leu-rich_rpt_typical-subtyp"/>
</dbReference>
<evidence type="ECO:0000313" key="20">
    <source>
        <dbReference type="Ensembl" id="ENSCMIP00000037079.1"/>
    </source>
</evidence>
<accession>A0A4W3J242</accession>
<dbReference type="EC" id="3.1.3.16" evidence="5"/>
<keyword evidence="6" id="KW-0963">Cytoplasm</keyword>
<evidence type="ECO:0000256" key="4">
    <source>
        <dbReference type="ARBA" id="ARBA00004496"/>
    </source>
</evidence>
<dbReference type="Ensembl" id="ENSCMIT00000037620.1">
    <property type="protein sequence ID" value="ENSCMIP00000037079.1"/>
    <property type="gene ID" value="ENSCMIG00000015607.1"/>
</dbReference>
<keyword evidence="13" id="KW-0472">Membrane</keyword>
<dbReference type="GO" id="GO:0016020">
    <property type="term" value="C:membrane"/>
    <property type="evidence" value="ECO:0007669"/>
    <property type="project" value="UniProtKB-SubCell"/>
</dbReference>
<evidence type="ECO:0000256" key="12">
    <source>
        <dbReference type="ARBA" id="ARBA00022912"/>
    </source>
</evidence>
<dbReference type="SMART" id="SM00369">
    <property type="entry name" value="LRR_TYP"/>
    <property type="match status" value="10"/>
</dbReference>
<keyword evidence="9" id="KW-0479">Metal-binding</keyword>
<dbReference type="SMART" id="SM00332">
    <property type="entry name" value="PP2Cc"/>
    <property type="match status" value="1"/>
</dbReference>
<keyword evidence="11" id="KW-0378">Hydrolase</keyword>
<dbReference type="PANTHER" id="PTHR48051:SF43">
    <property type="entry name" value="PH DOMAIN AND LEUCINE RICH REPEAT PROTEIN PHOSPHATASE 1"/>
    <property type="match status" value="1"/>
</dbReference>
<evidence type="ECO:0000259" key="18">
    <source>
        <dbReference type="PROSITE" id="PS50003"/>
    </source>
</evidence>
<reference evidence="21" key="3">
    <citation type="journal article" date="2014" name="Nature">
        <title>Elephant shark genome provides unique insights into gnathostome evolution.</title>
        <authorList>
            <consortium name="International Elephant Shark Genome Sequencing Consortium"/>
            <person name="Venkatesh B."/>
            <person name="Lee A.P."/>
            <person name="Ravi V."/>
            <person name="Maurya A.K."/>
            <person name="Lian M.M."/>
            <person name="Swann J.B."/>
            <person name="Ohta Y."/>
            <person name="Flajnik M.F."/>
            <person name="Sutoh Y."/>
            <person name="Kasahara M."/>
            <person name="Hoon S."/>
            <person name="Gangu V."/>
            <person name="Roy S.W."/>
            <person name="Irimia M."/>
            <person name="Korzh V."/>
            <person name="Kondrychyn I."/>
            <person name="Lim Z.W."/>
            <person name="Tay B.H."/>
            <person name="Tohari S."/>
            <person name="Kong K.W."/>
            <person name="Ho S."/>
            <person name="Lorente-Galdos B."/>
            <person name="Quilez J."/>
            <person name="Marques-Bonet T."/>
            <person name="Raney B.J."/>
            <person name="Ingham P.W."/>
            <person name="Tay A."/>
            <person name="Hillier L.W."/>
            <person name="Minx P."/>
            <person name="Boehm T."/>
            <person name="Wilson R.K."/>
            <person name="Brenner S."/>
            <person name="Warren W.C."/>
        </authorList>
    </citation>
    <scope>NUCLEOTIDE SEQUENCE [LARGE SCALE GENOMIC DNA]</scope>
</reference>
<keyword evidence="7" id="KW-0597">Phosphoprotein</keyword>
<reference evidence="20" key="5">
    <citation type="submission" date="2025-09" db="UniProtKB">
        <authorList>
            <consortium name="Ensembl"/>
        </authorList>
    </citation>
    <scope>IDENTIFICATION</scope>
</reference>
<dbReference type="Pfam" id="PF00481">
    <property type="entry name" value="PP2C"/>
    <property type="match status" value="1"/>
</dbReference>
<evidence type="ECO:0000256" key="8">
    <source>
        <dbReference type="ARBA" id="ARBA00022614"/>
    </source>
</evidence>
<dbReference type="InterPro" id="IPR050216">
    <property type="entry name" value="LRR_domain-containing"/>
</dbReference>
<dbReference type="InterPro" id="IPR055071">
    <property type="entry name" value="RA_PHLPP-like"/>
</dbReference>
<dbReference type="GeneTree" id="ENSGT00940000158137"/>
<evidence type="ECO:0000256" key="16">
    <source>
        <dbReference type="ARBA" id="ARBA00048336"/>
    </source>
</evidence>
<feature type="region of interest" description="Disordered" evidence="17">
    <location>
        <begin position="1257"/>
        <end position="1298"/>
    </location>
</feature>
<evidence type="ECO:0000256" key="17">
    <source>
        <dbReference type="SAM" id="MobiDB-lite"/>
    </source>
</evidence>
<dbReference type="GO" id="GO:0004722">
    <property type="term" value="F:protein serine/threonine phosphatase activity"/>
    <property type="evidence" value="ECO:0007669"/>
    <property type="project" value="UniProtKB-EC"/>
</dbReference>
<dbReference type="FunFam" id="3.60.40.10:FF:000003">
    <property type="entry name" value="PH domain and leucine-rich repeat protein phosphatase 1"/>
    <property type="match status" value="1"/>
</dbReference>
<evidence type="ECO:0000256" key="3">
    <source>
        <dbReference type="ARBA" id="ARBA00004170"/>
    </source>
</evidence>
<comment type="cofactor">
    <cofactor evidence="1">
        <name>Mn(2+)</name>
        <dbReference type="ChEBI" id="CHEBI:29035"/>
    </cofactor>
</comment>
<keyword evidence="14" id="KW-0464">Manganese</keyword>
<reference evidence="20" key="4">
    <citation type="submission" date="2025-08" db="UniProtKB">
        <authorList>
            <consortium name="Ensembl"/>
        </authorList>
    </citation>
    <scope>IDENTIFICATION</scope>
</reference>
<feature type="compositionally biased region" description="Low complexity" evidence="17">
    <location>
        <begin position="74"/>
        <end position="98"/>
    </location>
</feature>
<protein>
    <recommendedName>
        <fullName evidence="5">protein-serine/threonine phosphatase</fullName>
        <ecNumber evidence="5">3.1.3.16</ecNumber>
    </recommendedName>
</protein>
<dbReference type="CDD" id="cd13322">
    <property type="entry name" value="PH_PHLPP-like"/>
    <property type="match status" value="1"/>
</dbReference>
<proteinExistence type="predicted"/>
<keyword evidence="10" id="KW-0677">Repeat</keyword>
<evidence type="ECO:0000256" key="7">
    <source>
        <dbReference type="ARBA" id="ARBA00022553"/>
    </source>
</evidence>
<keyword evidence="21" id="KW-1185">Reference proteome</keyword>
<feature type="compositionally biased region" description="Low complexity" evidence="17">
    <location>
        <begin position="1266"/>
        <end position="1287"/>
    </location>
</feature>